<dbReference type="RefSeq" id="WP_023173822.1">
    <property type="nucleotide sequence ID" value="NC_022600.1"/>
</dbReference>
<dbReference type="HOGENOM" id="CLU_771081_0_0_3"/>
<accession>U5QI78</accession>
<feature type="domain" description="Exostosin GT47" evidence="1">
    <location>
        <begin position="244"/>
        <end position="318"/>
    </location>
</feature>
<evidence type="ECO:0000259" key="1">
    <source>
        <dbReference type="Pfam" id="PF03016"/>
    </source>
</evidence>
<reference evidence="2 3" key="1">
    <citation type="journal article" date="2013" name="PLoS ONE">
        <title>Cultivation and Complete Genome Sequencing of Gloeobacter kilaueensis sp. nov., from a Lava Cave in Kilauea Caldera, Hawai'i.</title>
        <authorList>
            <person name="Saw J.H."/>
            <person name="Schatz M."/>
            <person name="Brown M.V."/>
            <person name="Kunkel D.D."/>
            <person name="Foster J.S."/>
            <person name="Shick H."/>
            <person name="Christensen S."/>
            <person name="Hou S."/>
            <person name="Wan X."/>
            <person name="Donachie S.P."/>
        </authorList>
    </citation>
    <scope>NUCLEOTIDE SEQUENCE [LARGE SCALE GENOMIC DNA]</scope>
    <source>
        <strain evidence="3">JS</strain>
    </source>
</reference>
<dbReference type="InterPro" id="IPR040911">
    <property type="entry name" value="Exostosin_GT47"/>
</dbReference>
<proteinExistence type="predicted"/>
<dbReference type="GO" id="GO:0016757">
    <property type="term" value="F:glycosyltransferase activity"/>
    <property type="evidence" value="ECO:0007669"/>
    <property type="project" value="InterPro"/>
</dbReference>
<dbReference type="AlphaFoldDB" id="U5QI78"/>
<dbReference type="InterPro" id="IPR004263">
    <property type="entry name" value="Exostosin"/>
</dbReference>
<dbReference type="Proteomes" id="UP000017396">
    <property type="component" value="Chromosome"/>
</dbReference>
<protein>
    <recommendedName>
        <fullName evidence="1">Exostosin GT47 domain-containing protein</fullName>
    </recommendedName>
</protein>
<dbReference type="PANTHER" id="PTHR11062:SF391">
    <property type="entry name" value="PIN DOMAIN-CONTAINING PROTEIN"/>
    <property type="match status" value="1"/>
</dbReference>
<sequence>MIALYADRHYLPASSPHCVLLYPFWGKNAEDPANPNSGRYDHYARTGSEHFALGALEEADLAVLPFDWTEAAHSPEAAHLAHQLAARARAAGKRLVVFYPDDATAPVPLDNALVFRTSLLRSRRAKNEFVLPGWSEDFVERYSGGEVQLRRKRTRPVVGYCGYDALCRTNGGWKARLRLRLGATPVLPKLAHSVGIELTRHPLPWLYGSRVRSQALYILAESPRIACNFLLRDRLHHSESLALEARRQFVANMLNSDYILCARGGGNFSYRFYETLSCGRIPVLIDTDCELPFGRWIDWQRYCVWVKEDDLPHIAERIEAFHARLSPREFSQLQLACRRLWVEWLSPTGFFANFHRHCP</sequence>
<dbReference type="STRING" id="1183438.GKIL_2400"/>
<organism evidence="2 3">
    <name type="scientific">Gloeobacter kilaueensis (strain ATCC BAA-2537 / CCAP 1431/1 / ULC 316 / JS1)</name>
    <dbReference type="NCBI Taxonomy" id="1183438"/>
    <lineage>
        <taxon>Bacteria</taxon>
        <taxon>Bacillati</taxon>
        <taxon>Cyanobacteriota</taxon>
        <taxon>Cyanophyceae</taxon>
        <taxon>Gloeobacterales</taxon>
        <taxon>Gloeobacteraceae</taxon>
        <taxon>Gloeobacter</taxon>
    </lineage>
</organism>
<dbReference type="eggNOG" id="COG0438">
    <property type="taxonomic scope" value="Bacteria"/>
</dbReference>
<dbReference type="EMBL" id="CP003587">
    <property type="protein sequence ID" value="AGY58646.1"/>
    <property type="molecule type" value="Genomic_DNA"/>
</dbReference>
<evidence type="ECO:0000313" key="3">
    <source>
        <dbReference type="Proteomes" id="UP000017396"/>
    </source>
</evidence>
<dbReference type="KEGG" id="glj:GKIL_2400"/>
<name>U5QI78_GLOK1</name>
<dbReference type="PATRIC" id="fig|1183438.3.peg.2358"/>
<keyword evidence="3" id="KW-1185">Reference proteome</keyword>
<dbReference type="Pfam" id="PF03016">
    <property type="entry name" value="Exostosin_GT47"/>
    <property type="match status" value="1"/>
</dbReference>
<gene>
    <name evidence="2" type="ORF">GKIL_2400</name>
</gene>
<dbReference type="PANTHER" id="PTHR11062">
    <property type="entry name" value="EXOSTOSIN HEPARAN SULFATE GLYCOSYLTRANSFERASE -RELATED"/>
    <property type="match status" value="1"/>
</dbReference>
<dbReference type="OrthoDB" id="444233at2"/>
<evidence type="ECO:0000313" key="2">
    <source>
        <dbReference type="EMBL" id="AGY58646.1"/>
    </source>
</evidence>